<gene>
    <name evidence="2" type="ORF">BST42_20080</name>
</gene>
<dbReference type="InterPro" id="IPR034660">
    <property type="entry name" value="DinB/YfiT-like"/>
</dbReference>
<dbReference type="NCBIfam" id="TIGR03083">
    <property type="entry name" value="maleylpyruvate isomerase family mycothiol-dependent enzyme"/>
    <property type="match status" value="1"/>
</dbReference>
<dbReference type="InterPro" id="IPR017517">
    <property type="entry name" value="Maleyloyr_isom"/>
</dbReference>
<protein>
    <recommendedName>
        <fullName evidence="1">Mycothiol-dependent maleylpyruvate isomerase metal-binding domain-containing protein</fullName>
    </recommendedName>
</protein>
<evidence type="ECO:0000313" key="3">
    <source>
        <dbReference type="Proteomes" id="UP000192534"/>
    </source>
</evidence>
<accession>A0A1X0IQ89</accession>
<comment type="caution">
    <text evidence="2">The sequence shown here is derived from an EMBL/GenBank/DDBJ whole genome shotgun (WGS) entry which is preliminary data.</text>
</comment>
<dbReference type="InterPro" id="IPR024344">
    <property type="entry name" value="MDMPI_metal-binding"/>
</dbReference>
<name>A0A1X0IQ89_MYCRH</name>
<organism evidence="2 3">
    <name type="scientific">Mycolicibacterium rhodesiae</name>
    <name type="common">Mycobacterium rhodesiae</name>
    <dbReference type="NCBI Taxonomy" id="36814"/>
    <lineage>
        <taxon>Bacteria</taxon>
        <taxon>Bacillati</taxon>
        <taxon>Actinomycetota</taxon>
        <taxon>Actinomycetes</taxon>
        <taxon>Mycobacteriales</taxon>
        <taxon>Mycobacteriaceae</taxon>
        <taxon>Mycolicibacterium</taxon>
    </lineage>
</organism>
<keyword evidence="3" id="KW-1185">Reference proteome</keyword>
<proteinExistence type="predicted"/>
<dbReference type="SUPFAM" id="SSF109854">
    <property type="entry name" value="DinB/YfiT-like putative metalloenzymes"/>
    <property type="match status" value="1"/>
</dbReference>
<sequence>MSTVRALAQQERVELADLLDTLTPQQWDTPSLCAGWTVRDVVTHTITYLDQTRSGLFIDMVRSRWNVDRLNARALDRIGAQSLDQTVGQMRRGAEPSGAGALYDGRVALIECLIHQQDIRRPLGVLRTVPQDRLRVSLNFARMSPVIGGARRTRGVQLVATDMNWSAGHGPAVLGTAEALLLVMTGRFEAVADELHGDGAPSLRQFHASGHRPPS</sequence>
<dbReference type="Pfam" id="PF11716">
    <property type="entry name" value="MDMPI_N"/>
    <property type="match status" value="1"/>
</dbReference>
<dbReference type="Gene3D" id="1.20.120.450">
    <property type="entry name" value="dinb family like domain"/>
    <property type="match status" value="1"/>
</dbReference>
<dbReference type="OrthoDB" id="5178565at2"/>
<reference evidence="2 3" key="1">
    <citation type="submission" date="2016-12" db="EMBL/GenBank/DDBJ databases">
        <title>The new phylogeny of genus Mycobacterium.</title>
        <authorList>
            <person name="Tortoli E."/>
            <person name="Trovato A."/>
            <person name="Cirillo D.M."/>
        </authorList>
    </citation>
    <scope>NUCLEOTIDE SEQUENCE [LARGE SCALE GENOMIC DNA]</scope>
    <source>
        <strain evidence="2 3">DSM 44223</strain>
    </source>
</reference>
<evidence type="ECO:0000259" key="1">
    <source>
        <dbReference type="Pfam" id="PF11716"/>
    </source>
</evidence>
<dbReference type="RefSeq" id="WP_083121060.1">
    <property type="nucleotide sequence ID" value="NZ_JACKUO010000043.1"/>
</dbReference>
<dbReference type="GO" id="GO:0046872">
    <property type="term" value="F:metal ion binding"/>
    <property type="evidence" value="ECO:0007669"/>
    <property type="project" value="InterPro"/>
</dbReference>
<dbReference type="AlphaFoldDB" id="A0A1X0IQ89"/>
<dbReference type="Proteomes" id="UP000192534">
    <property type="component" value="Unassembled WGS sequence"/>
</dbReference>
<dbReference type="EMBL" id="MVIH01000010">
    <property type="protein sequence ID" value="ORB50501.1"/>
    <property type="molecule type" value="Genomic_DNA"/>
</dbReference>
<evidence type="ECO:0000313" key="2">
    <source>
        <dbReference type="EMBL" id="ORB50501.1"/>
    </source>
</evidence>
<feature type="domain" description="Mycothiol-dependent maleylpyruvate isomerase metal-binding" evidence="1">
    <location>
        <begin position="9"/>
        <end position="47"/>
    </location>
</feature>